<comment type="caution">
    <text evidence="2">The sequence shown here is derived from an EMBL/GenBank/DDBJ whole genome shotgun (WGS) entry which is preliminary data.</text>
</comment>
<proteinExistence type="predicted"/>
<name>A0A4R5C6H2_9ACTN</name>
<evidence type="ECO:0000313" key="3">
    <source>
        <dbReference type="Proteomes" id="UP000294513"/>
    </source>
</evidence>
<dbReference type="OrthoDB" id="4863243at2"/>
<keyword evidence="1" id="KW-1133">Transmembrane helix</keyword>
<evidence type="ECO:0000313" key="2">
    <source>
        <dbReference type="EMBL" id="TDD94645.1"/>
    </source>
</evidence>
<feature type="transmembrane region" description="Helical" evidence="1">
    <location>
        <begin position="155"/>
        <end position="183"/>
    </location>
</feature>
<dbReference type="RefSeq" id="WP_131889996.1">
    <property type="nucleotide sequence ID" value="NZ_SMKU01000018.1"/>
</dbReference>
<keyword evidence="1" id="KW-0812">Transmembrane</keyword>
<reference evidence="2 3" key="1">
    <citation type="submission" date="2019-03" db="EMBL/GenBank/DDBJ databases">
        <title>Draft genome sequences of novel Actinobacteria.</title>
        <authorList>
            <person name="Sahin N."/>
            <person name="Ay H."/>
            <person name="Saygin H."/>
        </authorList>
    </citation>
    <scope>NUCLEOTIDE SEQUENCE [LARGE SCALE GENOMIC DNA]</scope>
    <source>
        <strain evidence="2 3">H3C3</strain>
    </source>
</reference>
<dbReference type="EMBL" id="SMKU01000018">
    <property type="protein sequence ID" value="TDD94645.1"/>
    <property type="molecule type" value="Genomic_DNA"/>
</dbReference>
<accession>A0A4R5C6H2</accession>
<keyword evidence="3" id="KW-1185">Reference proteome</keyword>
<keyword evidence="1" id="KW-0472">Membrane</keyword>
<protein>
    <submittedName>
        <fullName evidence="2">Uncharacterized protein</fullName>
    </submittedName>
</protein>
<sequence>MTEFSMLMGNINSQISTVNVSFEKLNDKVNGLLGKFPGFLSYLVKPLVAAWNKVVELSKKMWHEIDAYLQEPGDPGRLNDAGTNLSDKVQSPVSAQAGKFTETYMKVDDKWKGDAAEQYKKVLEPNAPQSSALRQYAATVAEVSKALNKCRWAIITFWIAVGTAYATLIGALMAAIIGVVSIVGAIPALLYAAGCIAAFVVAVIAAGAYAVSEMSDAASTFRTQNNGNDHLAGGKWPPSGVPES</sequence>
<evidence type="ECO:0000256" key="1">
    <source>
        <dbReference type="SAM" id="Phobius"/>
    </source>
</evidence>
<gene>
    <name evidence="2" type="ORF">E1298_06590</name>
</gene>
<organism evidence="2 3">
    <name type="scientific">Actinomadura rubrisoli</name>
    <dbReference type="NCBI Taxonomy" id="2530368"/>
    <lineage>
        <taxon>Bacteria</taxon>
        <taxon>Bacillati</taxon>
        <taxon>Actinomycetota</taxon>
        <taxon>Actinomycetes</taxon>
        <taxon>Streptosporangiales</taxon>
        <taxon>Thermomonosporaceae</taxon>
        <taxon>Actinomadura</taxon>
    </lineage>
</organism>
<feature type="transmembrane region" description="Helical" evidence="1">
    <location>
        <begin position="189"/>
        <end position="212"/>
    </location>
</feature>
<dbReference type="Proteomes" id="UP000294513">
    <property type="component" value="Unassembled WGS sequence"/>
</dbReference>
<dbReference type="AlphaFoldDB" id="A0A4R5C6H2"/>